<dbReference type="AlphaFoldDB" id="A0A7J7K001"/>
<gene>
    <name evidence="2" type="ORF">EB796_009691</name>
</gene>
<comment type="caution">
    <text evidence="2">The sequence shown here is derived from an EMBL/GenBank/DDBJ whole genome shotgun (WGS) entry which is preliminary data.</text>
</comment>
<feature type="region of interest" description="Disordered" evidence="1">
    <location>
        <begin position="174"/>
        <end position="221"/>
    </location>
</feature>
<protein>
    <submittedName>
        <fullName evidence="2">Uncharacterized protein</fullName>
    </submittedName>
</protein>
<evidence type="ECO:0000313" key="3">
    <source>
        <dbReference type="Proteomes" id="UP000593567"/>
    </source>
</evidence>
<dbReference type="EMBL" id="VXIV02001548">
    <property type="protein sequence ID" value="KAF6031969.1"/>
    <property type="molecule type" value="Genomic_DNA"/>
</dbReference>
<feature type="compositionally biased region" description="Polar residues" evidence="1">
    <location>
        <begin position="89"/>
        <end position="98"/>
    </location>
</feature>
<feature type="compositionally biased region" description="Polar residues" evidence="1">
    <location>
        <begin position="109"/>
        <end position="122"/>
    </location>
</feature>
<feature type="compositionally biased region" description="Basic and acidic residues" evidence="1">
    <location>
        <begin position="99"/>
        <end position="108"/>
    </location>
</feature>
<accession>A0A7J7K001</accession>
<evidence type="ECO:0000256" key="1">
    <source>
        <dbReference type="SAM" id="MobiDB-lite"/>
    </source>
</evidence>
<feature type="compositionally biased region" description="Polar residues" evidence="1">
    <location>
        <begin position="33"/>
        <end position="44"/>
    </location>
</feature>
<feature type="compositionally biased region" description="Basic and acidic residues" evidence="1">
    <location>
        <begin position="185"/>
        <end position="202"/>
    </location>
</feature>
<feature type="region of interest" description="Disordered" evidence="1">
    <location>
        <begin position="1"/>
        <end position="122"/>
    </location>
</feature>
<organism evidence="2 3">
    <name type="scientific">Bugula neritina</name>
    <name type="common">Brown bryozoan</name>
    <name type="synonym">Sertularia neritina</name>
    <dbReference type="NCBI Taxonomy" id="10212"/>
    <lineage>
        <taxon>Eukaryota</taxon>
        <taxon>Metazoa</taxon>
        <taxon>Spiralia</taxon>
        <taxon>Lophotrochozoa</taxon>
        <taxon>Bryozoa</taxon>
        <taxon>Gymnolaemata</taxon>
        <taxon>Cheilostomatida</taxon>
        <taxon>Flustrina</taxon>
        <taxon>Buguloidea</taxon>
        <taxon>Bugulidae</taxon>
        <taxon>Bugula</taxon>
    </lineage>
</organism>
<reference evidence="2" key="1">
    <citation type="submission" date="2020-06" db="EMBL/GenBank/DDBJ databases">
        <title>Draft genome of Bugula neritina, a colonial animal packing powerful symbionts and potential medicines.</title>
        <authorList>
            <person name="Rayko M."/>
        </authorList>
    </citation>
    <scope>NUCLEOTIDE SEQUENCE [LARGE SCALE GENOMIC DNA]</scope>
    <source>
        <strain evidence="2">Kwan_BN1</strain>
    </source>
</reference>
<proteinExistence type="predicted"/>
<name>A0A7J7K001_BUGNE</name>
<keyword evidence="3" id="KW-1185">Reference proteome</keyword>
<sequence>MHGEEPAPSSTSGPSVLTGEGESYGAQRVVDDQGTQHPASSQSPLPLLNAEAAFDTGSESSNYSTIKAIKPDPDVNSNWVLQSRKHGQQQKFSGSRSYSKLEADDSRASRNATYGNYSSSTLPQSVANTQFQFAASNHVINQAEELEADYDYGNFQKYGRQKLLGSRQAWSVDSKRRYSQSSDESFSHDYDNFAYTYEREPTEPAYIQPKSKANEPEPDYD</sequence>
<dbReference type="Proteomes" id="UP000593567">
    <property type="component" value="Unassembled WGS sequence"/>
</dbReference>
<evidence type="ECO:0000313" key="2">
    <source>
        <dbReference type="EMBL" id="KAF6031969.1"/>
    </source>
</evidence>